<dbReference type="Gene3D" id="3.30.70.1820">
    <property type="entry name" value="L1 transposable element, RRM domain"/>
    <property type="match status" value="1"/>
</dbReference>
<dbReference type="PANTHER" id="PTHR11505">
    <property type="entry name" value="L1 TRANSPOSABLE ELEMENT-RELATED"/>
    <property type="match status" value="1"/>
</dbReference>
<evidence type="ECO:0000256" key="1">
    <source>
        <dbReference type="SAM" id="Coils"/>
    </source>
</evidence>
<feature type="region of interest" description="Disordered" evidence="2">
    <location>
        <begin position="25"/>
        <end position="83"/>
    </location>
</feature>
<evidence type="ECO:0000313" key="3">
    <source>
        <dbReference type="EMBL" id="KAJ1165458.1"/>
    </source>
</evidence>
<comment type="caution">
    <text evidence="3">The sequence shown here is derived from an EMBL/GenBank/DDBJ whole genome shotgun (WGS) entry which is preliminary data.</text>
</comment>
<feature type="coiled-coil region" evidence="1">
    <location>
        <begin position="192"/>
        <end position="219"/>
    </location>
</feature>
<proteinExistence type="predicted"/>
<evidence type="ECO:0000313" key="4">
    <source>
        <dbReference type="Proteomes" id="UP001066276"/>
    </source>
</evidence>
<accession>A0AAV7SMZ9</accession>
<dbReference type="EMBL" id="JANPWB010000008">
    <property type="protein sequence ID" value="KAJ1165458.1"/>
    <property type="molecule type" value="Genomic_DNA"/>
</dbReference>
<dbReference type="InterPro" id="IPR004244">
    <property type="entry name" value="Transposase_22"/>
</dbReference>
<feature type="compositionally biased region" description="Basic and acidic residues" evidence="2">
    <location>
        <begin position="28"/>
        <end position="38"/>
    </location>
</feature>
<feature type="region of interest" description="Disordered" evidence="2">
    <location>
        <begin position="297"/>
        <end position="332"/>
    </location>
</feature>
<keyword evidence="4" id="KW-1185">Reference proteome</keyword>
<organism evidence="3 4">
    <name type="scientific">Pleurodeles waltl</name>
    <name type="common">Iberian ribbed newt</name>
    <dbReference type="NCBI Taxonomy" id="8319"/>
    <lineage>
        <taxon>Eukaryota</taxon>
        <taxon>Metazoa</taxon>
        <taxon>Chordata</taxon>
        <taxon>Craniata</taxon>
        <taxon>Vertebrata</taxon>
        <taxon>Euteleostomi</taxon>
        <taxon>Amphibia</taxon>
        <taxon>Batrachia</taxon>
        <taxon>Caudata</taxon>
        <taxon>Salamandroidea</taxon>
        <taxon>Salamandridae</taxon>
        <taxon>Pleurodelinae</taxon>
        <taxon>Pleurodeles</taxon>
    </lineage>
</organism>
<dbReference type="Proteomes" id="UP001066276">
    <property type="component" value="Chromosome 4_2"/>
</dbReference>
<feature type="compositionally biased region" description="Basic and acidic residues" evidence="2">
    <location>
        <begin position="315"/>
        <end position="325"/>
    </location>
</feature>
<protein>
    <submittedName>
        <fullName evidence="3">Uncharacterized protein</fullName>
    </submittedName>
</protein>
<evidence type="ECO:0000256" key="2">
    <source>
        <dbReference type="SAM" id="MobiDB-lite"/>
    </source>
</evidence>
<reference evidence="3" key="1">
    <citation type="journal article" date="2022" name="bioRxiv">
        <title>Sequencing and chromosome-scale assembly of the giantPleurodeles waltlgenome.</title>
        <authorList>
            <person name="Brown T."/>
            <person name="Elewa A."/>
            <person name="Iarovenko S."/>
            <person name="Subramanian E."/>
            <person name="Araus A.J."/>
            <person name="Petzold A."/>
            <person name="Susuki M."/>
            <person name="Suzuki K.-i.T."/>
            <person name="Hayashi T."/>
            <person name="Toyoda A."/>
            <person name="Oliveira C."/>
            <person name="Osipova E."/>
            <person name="Leigh N.D."/>
            <person name="Simon A."/>
            <person name="Yun M.H."/>
        </authorList>
    </citation>
    <scope>NUCLEOTIDE SEQUENCE</scope>
    <source>
        <strain evidence="3">20211129_DDA</strain>
        <tissue evidence="3">Liver</tissue>
    </source>
</reference>
<sequence length="332" mass="37080">MFRGLNGVGISDGKLLEVNARKFGRSKKVPDWSRDGGDKFYSLTEDSEATSSGCNQSAAEGSAPSESESAWSAAESKVRPQQQQRRCIKARSCSIGGVEHSGQSTKALKWDYLGTRLMGLEQDSKLDPLPSIDGGEDCQVPSNSVTGTDAKMLQMIYDTIRELQTELRAKSRRARIATKHLQGAVHKVVKSCTEIEEKLSAMENRTAAVEADIEALKEQTETHGGQLTDIMLKLEDYENRQRRNNLRFMGIEEGVEGNDIRTYMVKLLQRAFPELNKWDWEIKERHRERMTKKFIPGVQGSVGKGASSRPGVMDVRSESKQERGRPQRSGKV</sequence>
<keyword evidence="1" id="KW-0175">Coiled coil</keyword>
<name>A0AAV7SMZ9_PLEWA</name>
<dbReference type="AlphaFoldDB" id="A0AAV7SMZ9"/>
<feature type="compositionally biased region" description="Low complexity" evidence="2">
    <location>
        <begin position="57"/>
        <end position="75"/>
    </location>
</feature>
<gene>
    <name evidence="3" type="ORF">NDU88_005886</name>
</gene>